<dbReference type="Proteomes" id="UP000285596">
    <property type="component" value="Unassembled WGS sequence"/>
</dbReference>
<evidence type="ECO:0000256" key="4">
    <source>
        <dbReference type="ARBA" id="ARBA00023125"/>
    </source>
</evidence>
<dbReference type="PANTHER" id="PTHR33217">
    <property type="entry name" value="TRANSPOSASE FOR INSERTION SEQUENCE ELEMENT IS1081"/>
    <property type="match status" value="1"/>
</dbReference>
<dbReference type="GO" id="GO:0006313">
    <property type="term" value="P:DNA transposition"/>
    <property type="evidence" value="ECO:0007669"/>
    <property type="project" value="UniProtKB-UniRule"/>
</dbReference>
<evidence type="ECO:0000313" key="7">
    <source>
        <dbReference type="EMBL" id="ROV64217.1"/>
    </source>
</evidence>
<keyword evidence="6" id="KW-0814">Transposable element</keyword>
<dbReference type="EMBL" id="QWFA01000451">
    <property type="protein sequence ID" value="ROV64217.1"/>
    <property type="molecule type" value="Genomic_DNA"/>
</dbReference>
<feature type="non-terminal residue" evidence="7">
    <location>
        <position position="124"/>
    </location>
</feature>
<evidence type="ECO:0000256" key="6">
    <source>
        <dbReference type="RuleBase" id="RU365089"/>
    </source>
</evidence>
<dbReference type="GO" id="GO:0003677">
    <property type="term" value="F:DNA binding"/>
    <property type="evidence" value="ECO:0007669"/>
    <property type="project" value="UniProtKB-UniRule"/>
</dbReference>
<dbReference type="RefSeq" id="WP_206273076.1">
    <property type="nucleotide sequence ID" value="NZ_QWFA01000451.1"/>
</dbReference>
<evidence type="ECO:0000256" key="5">
    <source>
        <dbReference type="ARBA" id="ARBA00023172"/>
    </source>
</evidence>
<reference evidence="7 8" key="1">
    <citation type="submission" date="2018-08" db="EMBL/GenBank/DDBJ databases">
        <title>Streptomyces globisporus 1912-4Crt, whole genome shotgun sequence.</title>
        <authorList>
            <person name="Matselyukh B."/>
        </authorList>
    </citation>
    <scope>NUCLEOTIDE SEQUENCE [LARGE SCALE GENOMIC DNA]</scope>
    <source>
        <strain evidence="7 8">1912-4Crt</strain>
    </source>
</reference>
<keyword evidence="3 6" id="KW-0815">Transposition</keyword>
<proteinExistence type="inferred from homology"/>
<dbReference type="GO" id="GO:0004803">
    <property type="term" value="F:transposase activity"/>
    <property type="evidence" value="ECO:0007669"/>
    <property type="project" value="UniProtKB-UniRule"/>
</dbReference>
<keyword evidence="4 6" id="KW-0238">DNA-binding</keyword>
<evidence type="ECO:0000256" key="3">
    <source>
        <dbReference type="ARBA" id="ARBA00022578"/>
    </source>
</evidence>
<protein>
    <recommendedName>
        <fullName evidence="6">Mutator family transposase</fullName>
    </recommendedName>
</protein>
<dbReference type="InterPro" id="IPR001207">
    <property type="entry name" value="Transposase_mutator"/>
</dbReference>
<dbReference type="AlphaFoldDB" id="A0A423UPE6"/>
<dbReference type="PANTHER" id="PTHR33217:SF8">
    <property type="entry name" value="MUTATOR FAMILY TRANSPOSASE"/>
    <property type="match status" value="1"/>
</dbReference>
<comment type="similarity">
    <text evidence="2 6">Belongs to the transposase mutator family.</text>
</comment>
<gene>
    <name evidence="7" type="ORF">D3105_34260</name>
</gene>
<dbReference type="Pfam" id="PF00872">
    <property type="entry name" value="Transposase_mut"/>
    <property type="match status" value="1"/>
</dbReference>
<comment type="caution">
    <text evidence="7">The sequence shown here is derived from an EMBL/GenBank/DDBJ whole genome shotgun (WGS) entry which is preliminary data.</text>
</comment>
<feature type="non-terminal residue" evidence="7">
    <location>
        <position position="1"/>
    </location>
</feature>
<keyword evidence="5 6" id="KW-0233">DNA recombination</keyword>
<evidence type="ECO:0000313" key="8">
    <source>
        <dbReference type="Proteomes" id="UP000285596"/>
    </source>
</evidence>
<sequence length="124" mass="14023">EYGDIEIQVPRDRLGEFDPVVVKKHQTNVTGIEDQIVALYAKGVSTRDIQDHLLNLYGVEVSPTLISNVTNKIVPIIKEWQNRPLQNIYTVVFLDAIHFKVKQDGHIVNKAAYMVIGIDLEGNK</sequence>
<name>A0A423UPE6_STRGL</name>
<comment type="function">
    <text evidence="1 6">Required for the transposition of the insertion element.</text>
</comment>
<evidence type="ECO:0000256" key="1">
    <source>
        <dbReference type="ARBA" id="ARBA00002190"/>
    </source>
</evidence>
<evidence type="ECO:0000256" key="2">
    <source>
        <dbReference type="ARBA" id="ARBA00010961"/>
    </source>
</evidence>
<accession>A0A423UPE6</accession>
<organism evidence="7 8">
    <name type="scientific">Streptomyces globisporus</name>
    <dbReference type="NCBI Taxonomy" id="1908"/>
    <lineage>
        <taxon>Bacteria</taxon>
        <taxon>Bacillati</taxon>
        <taxon>Actinomycetota</taxon>
        <taxon>Actinomycetes</taxon>
        <taxon>Kitasatosporales</taxon>
        <taxon>Streptomycetaceae</taxon>
        <taxon>Streptomyces</taxon>
    </lineage>
</organism>